<protein>
    <recommendedName>
        <fullName evidence="2">F-box domain-containing protein</fullName>
    </recommendedName>
</protein>
<name>A0A9W8JJT9_9AGAR</name>
<dbReference type="InterPro" id="IPR001810">
    <property type="entry name" value="F-box_dom"/>
</dbReference>
<accession>A0A9W8JJT9</accession>
<dbReference type="OrthoDB" id="2322499at2759"/>
<feature type="domain" description="F-box" evidence="2">
    <location>
        <begin position="91"/>
        <end position="140"/>
    </location>
</feature>
<dbReference type="SUPFAM" id="SSF81383">
    <property type="entry name" value="F-box domain"/>
    <property type="match status" value="1"/>
</dbReference>
<feature type="compositionally biased region" description="Basic residues" evidence="1">
    <location>
        <begin position="61"/>
        <end position="76"/>
    </location>
</feature>
<dbReference type="EMBL" id="JANBPK010000706">
    <property type="protein sequence ID" value="KAJ2935038.1"/>
    <property type="molecule type" value="Genomic_DNA"/>
</dbReference>
<evidence type="ECO:0000313" key="4">
    <source>
        <dbReference type="Proteomes" id="UP001140091"/>
    </source>
</evidence>
<evidence type="ECO:0000259" key="2">
    <source>
        <dbReference type="PROSITE" id="PS50181"/>
    </source>
</evidence>
<keyword evidence="4" id="KW-1185">Reference proteome</keyword>
<dbReference type="AlphaFoldDB" id="A0A9W8JJT9"/>
<proteinExistence type="predicted"/>
<reference evidence="3" key="1">
    <citation type="submission" date="2022-06" db="EMBL/GenBank/DDBJ databases">
        <title>Genome Sequence of Candolleomyces eurysporus.</title>
        <authorList>
            <person name="Buettner E."/>
        </authorList>
    </citation>
    <scope>NUCLEOTIDE SEQUENCE</scope>
    <source>
        <strain evidence="3">VTCC 930004</strain>
    </source>
</reference>
<dbReference type="InterPro" id="IPR036047">
    <property type="entry name" value="F-box-like_dom_sf"/>
</dbReference>
<sequence>MVTTRHEGGALSKSVDSKALKEAAADYDLDGISSDQESGSYTDDDGADGDFDARKSSAKSSAKRQKIATNAKARKARTGDAAKPTRRRKDLSLLPTMPLDILFEIFGQLSPKDLISLSRTNKLFRKTLLASNATTVWKAAREECNAPEPPRDFTEPRWAALLFLTSCWSCGAKGVPKVDWCLRRRVCVQCKKDHLVYSGKFKSRFPDYEPEVLNYVTFTHTGGWSHGHRSNSKFYWDDDIHPIVEQWRKLQHAAHLGQLGARDFFENWKEQRTEHLEYVAKMARTYEAWYQHVSLNKYSDAADNRKKRLEAVKAKFLELGYDAVDINHSLSIYSDGISTGTPNVTNAVWSRLRPKLEPGIEAERNRRVARELESTINERMSILNDLYDVYLSSLKPSDRCFCPPVQFLRPLPEVASLIEAGKDVVVTSHDFQPILDNIATHIANYQEERRQFAISTLPETETKLADPLSLAKNVFMCETTHTSLCYRDSSKAALSGWPMMGSHFCIKRSALDHRPGICLDRPCKIIYNKELSGIASNVITAIGLDPSTASCADMDQKDVRFTCDSCSSINFSNVFTWRGALFHGHTMAHRTPNLTFSIAPDTLAAEAKAAGASSIRPSARAWSCNHCHSYISKAEAQTRYLIFEHLKTQHAISDPVNAQDYFANEQCREWLEAPYKLPVSTSQTQTFQCLECLSGKASNRRFVGLGVLSHLRDKHKITNPVPNIHFKDHAT</sequence>
<evidence type="ECO:0000256" key="1">
    <source>
        <dbReference type="SAM" id="MobiDB-lite"/>
    </source>
</evidence>
<dbReference type="Pfam" id="PF00646">
    <property type="entry name" value="F-box"/>
    <property type="match status" value="1"/>
</dbReference>
<organism evidence="3 4">
    <name type="scientific">Candolleomyces eurysporus</name>
    <dbReference type="NCBI Taxonomy" id="2828524"/>
    <lineage>
        <taxon>Eukaryota</taxon>
        <taxon>Fungi</taxon>
        <taxon>Dikarya</taxon>
        <taxon>Basidiomycota</taxon>
        <taxon>Agaricomycotina</taxon>
        <taxon>Agaricomycetes</taxon>
        <taxon>Agaricomycetidae</taxon>
        <taxon>Agaricales</taxon>
        <taxon>Agaricineae</taxon>
        <taxon>Psathyrellaceae</taxon>
        <taxon>Candolleomyces</taxon>
    </lineage>
</organism>
<feature type="non-terminal residue" evidence="3">
    <location>
        <position position="1"/>
    </location>
</feature>
<comment type="caution">
    <text evidence="3">The sequence shown here is derived from an EMBL/GenBank/DDBJ whole genome shotgun (WGS) entry which is preliminary data.</text>
</comment>
<dbReference type="CDD" id="cd09917">
    <property type="entry name" value="F-box_SF"/>
    <property type="match status" value="1"/>
</dbReference>
<dbReference type="PROSITE" id="PS50181">
    <property type="entry name" value="FBOX"/>
    <property type="match status" value="1"/>
</dbReference>
<feature type="region of interest" description="Disordered" evidence="1">
    <location>
        <begin position="30"/>
        <end position="89"/>
    </location>
</feature>
<dbReference type="SMART" id="SM00256">
    <property type="entry name" value="FBOX"/>
    <property type="match status" value="1"/>
</dbReference>
<dbReference type="Proteomes" id="UP001140091">
    <property type="component" value="Unassembled WGS sequence"/>
</dbReference>
<evidence type="ECO:0000313" key="3">
    <source>
        <dbReference type="EMBL" id="KAJ2935038.1"/>
    </source>
</evidence>
<gene>
    <name evidence="3" type="ORF">H1R20_g2021</name>
</gene>